<dbReference type="AlphaFoldDB" id="A0AB40AM66"/>
<protein>
    <submittedName>
        <fullName evidence="5">Uncharacterized protein LOC120251479</fullName>
    </submittedName>
</protein>
<dbReference type="PANTHER" id="PTHR37610">
    <property type="entry name" value="CCHC-TYPE DOMAIN-CONTAINING PROTEIN"/>
    <property type="match status" value="1"/>
</dbReference>
<feature type="domain" description="Retrotransposon Copia-like N-terminal" evidence="2">
    <location>
        <begin position="22"/>
        <end position="69"/>
    </location>
</feature>
<evidence type="ECO:0000259" key="2">
    <source>
        <dbReference type="Pfam" id="PF14244"/>
    </source>
</evidence>
<dbReference type="InterPro" id="IPR054722">
    <property type="entry name" value="PolX-like_BBD"/>
</dbReference>
<keyword evidence="4" id="KW-1185">Reference proteome</keyword>
<evidence type="ECO:0000259" key="3">
    <source>
        <dbReference type="Pfam" id="PF22936"/>
    </source>
</evidence>
<feature type="domain" description="Retrotransposon gag" evidence="1">
    <location>
        <begin position="105"/>
        <end position="195"/>
    </location>
</feature>
<evidence type="ECO:0000313" key="4">
    <source>
        <dbReference type="Proteomes" id="UP001515500"/>
    </source>
</evidence>
<dbReference type="InterPro" id="IPR029472">
    <property type="entry name" value="Copia-like_N"/>
</dbReference>
<gene>
    <name evidence="5" type="primary">LOC120251479</name>
</gene>
<dbReference type="GeneID" id="120251479"/>
<dbReference type="SUPFAM" id="SSF57756">
    <property type="entry name" value="Retrovirus zinc finger-like domains"/>
    <property type="match status" value="1"/>
</dbReference>
<dbReference type="Pfam" id="PF22936">
    <property type="entry name" value="Pol_BBD"/>
    <property type="match status" value="1"/>
</dbReference>
<dbReference type="PANTHER" id="PTHR37610:SF6">
    <property type="entry name" value="GAG-POLYPEPTIDE OF LTR COPIA-TYPE-RELATED"/>
    <property type="match status" value="1"/>
</dbReference>
<proteinExistence type="predicted"/>
<dbReference type="GO" id="GO:0008270">
    <property type="term" value="F:zinc ion binding"/>
    <property type="evidence" value="ECO:0007669"/>
    <property type="project" value="InterPro"/>
</dbReference>
<dbReference type="InterPro" id="IPR005162">
    <property type="entry name" value="Retrotrans_gag_dom"/>
</dbReference>
<dbReference type="Proteomes" id="UP001515500">
    <property type="component" value="Chromosome 20"/>
</dbReference>
<dbReference type="GO" id="GO:0003676">
    <property type="term" value="F:nucleic acid binding"/>
    <property type="evidence" value="ECO:0007669"/>
    <property type="project" value="InterPro"/>
</dbReference>
<dbReference type="InterPro" id="IPR036875">
    <property type="entry name" value="Znf_CCHC_sf"/>
</dbReference>
<dbReference type="Pfam" id="PF14244">
    <property type="entry name" value="Retrotran_gag_3"/>
    <property type="match status" value="1"/>
</dbReference>
<feature type="domain" description="Retrovirus-related Pol polyprotein from transposon TNT 1-94-like beta-barrel" evidence="3">
    <location>
        <begin position="390"/>
        <end position="437"/>
    </location>
</feature>
<accession>A0AB40AM66</accession>
<name>A0AB40AM66_DIOCR</name>
<evidence type="ECO:0000259" key="1">
    <source>
        <dbReference type="Pfam" id="PF03732"/>
    </source>
</evidence>
<organism evidence="4 5">
    <name type="scientific">Dioscorea cayennensis subsp. rotundata</name>
    <name type="common">White Guinea yam</name>
    <name type="synonym">Dioscorea rotundata</name>
    <dbReference type="NCBI Taxonomy" id="55577"/>
    <lineage>
        <taxon>Eukaryota</taxon>
        <taxon>Viridiplantae</taxon>
        <taxon>Streptophyta</taxon>
        <taxon>Embryophyta</taxon>
        <taxon>Tracheophyta</taxon>
        <taxon>Spermatophyta</taxon>
        <taxon>Magnoliopsida</taxon>
        <taxon>Liliopsida</taxon>
        <taxon>Dioscoreales</taxon>
        <taxon>Dioscoreaceae</taxon>
        <taxon>Dioscorea</taxon>
    </lineage>
</organism>
<dbReference type="RefSeq" id="XP_039115929.1">
    <property type="nucleotide sequence ID" value="XM_039259995.1"/>
</dbReference>
<sequence>MAESSFGAERSTMNLSDVLRLHPSDHPGMMLVSKPFNGEGYGSWKRAMELALTSRKKLGLVTCSCKKPEMDSEEYENWEVCNSIVITWILNGLSPEISDSVVYMKVASDIWLELEERFGQSNGPQFFQIQKELSQISQGSSSISAYYTRIKKLWDEIQSLNNIPPCLCTCTCGQKKEQQKLEEKQKLMQFLMGLNDSYLPIRSHILLMKPSPSVREVYSLLIQEERQREISSGIQLGVDALSLHAGSSNNSVKNGNGVASFRNRSDYKRLVCEYCKKVGHTKDKCFKLHGFPNTRRNGKETGKKFAAVMQGDNEGNTIASQVSHIPELTTAQLTKLMDFLNYNSAQTPGNGNANLVSASASMAGIHSELLSNSFSSNVQSSKQSFVQKTWIIDTGAFDHMCYDISSFHTVSTLPKPYKITLPTGSEISVSHIGTVILADNLIIDQGPSLKRPLVLGRAYKGLFLLHTPSKGDIIAESSSMLPHSDIRTFTFAKNKTSFTLEFC</sequence>
<evidence type="ECO:0000313" key="5">
    <source>
        <dbReference type="RefSeq" id="XP_039115929.1"/>
    </source>
</evidence>
<reference evidence="5" key="1">
    <citation type="submission" date="2025-08" db="UniProtKB">
        <authorList>
            <consortium name="RefSeq"/>
        </authorList>
    </citation>
    <scope>IDENTIFICATION</scope>
</reference>
<dbReference type="Pfam" id="PF03732">
    <property type="entry name" value="Retrotrans_gag"/>
    <property type="match status" value="1"/>
</dbReference>